<comment type="similarity">
    <text evidence="7">Belongs to the Nudix hydrolase family.</text>
</comment>
<dbReference type="SUPFAM" id="SSF55811">
    <property type="entry name" value="Nudix"/>
    <property type="match status" value="1"/>
</dbReference>
<dbReference type="InterPro" id="IPR015797">
    <property type="entry name" value="NUDIX_hydrolase-like_dom_sf"/>
</dbReference>
<evidence type="ECO:0000256" key="1">
    <source>
        <dbReference type="ARBA" id="ARBA00001946"/>
    </source>
</evidence>
<dbReference type="InterPro" id="IPR049734">
    <property type="entry name" value="NudC-like_C"/>
</dbReference>
<evidence type="ECO:0000256" key="7">
    <source>
        <dbReference type="RuleBase" id="RU003476"/>
    </source>
</evidence>
<evidence type="ECO:0000256" key="2">
    <source>
        <dbReference type="ARBA" id="ARBA00012381"/>
    </source>
</evidence>
<keyword evidence="10" id="KW-1185">Reference proteome</keyword>
<evidence type="ECO:0000313" key="9">
    <source>
        <dbReference type="EMBL" id="QUH28569.1"/>
    </source>
</evidence>
<feature type="domain" description="Nudix hydrolase" evidence="8">
    <location>
        <begin position="37"/>
        <end position="161"/>
    </location>
</feature>
<organism evidence="9 10">
    <name type="scientific">Vallitalea guaymasensis</name>
    <dbReference type="NCBI Taxonomy" id="1185412"/>
    <lineage>
        <taxon>Bacteria</taxon>
        <taxon>Bacillati</taxon>
        <taxon>Bacillota</taxon>
        <taxon>Clostridia</taxon>
        <taxon>Lachnospirales</taxon>
        <taxon>Vallitaleaceae</taxon>
        <taxon>Vallitalea</taxon>
    </lineage>
</organism>
<reference evidence="9 10" key="1">
    <citation type="submission" date="2020-07" db="EMBL/GenBank/DDBJ databases">
        <title>Vallitalea guaymasensis genome.</title>
        <authorList>
            <person name="Postec A."/>
        </authorList>
    </citation>
    <scope>NUCLEOTIDE SEQUENCE [LARGE SCALE GENOMIC DNA]</scope>
    <source>
        <strain evidence="9 10">Ra1766G1</strain>
    </source>
</reference>
<keyword evidence="5" id="KW-0460">Magnesium</keyword>
<dbReference type="PROSITE" id="PS00893">
    <property type="entry name" value="NUDIX_BOX"/>
    <property type="match status" value="1"/>
</dbReference>
<dbReference type="PANTHER" id="PTHR43222">
    <property type="entry name" value="NUDIX HYDROLASE 23"/>
    <property type="match status" value="1"/>
</dbReference>
<evidence type="ECO:0000256" key="5">
    <source>
        <dbReference type="ARBA" id="ARBA00022842"/>
    </source>
</evidence>
<dbReference type="RefSeq" id="WP_212692796.1">
    <property type="nucleotide sequence ID" value="NZ_CP058561.1"/>
</dbReference>
<evidence type="ECO:0000259" key="8">
    <source>
        <dbReference type="PROSITE" id="PS51462"/>
    </source>
</evidence>
<dbReference type="InterPro" id="IPR020084">
    <property type="entry name" value="NUDIX_hydrolase_CS"/>
</dbReference>
<evidence type="ECO:0000256" key="3">
    <source>
        <dbReference type="ARBA" id="ARBA00022723"/>
    </source>
</evidence>
<dbReference type="PANTHER" id="PTHR43222:SF2">
    <property type="entry name" value="NUDIX HYDROLASE 23, CHLOROPLASTIC"/>
    <property type="match status" value="1"/>
</dbReference>
<sequence>MKYKFCPECGEMLIEKELGDEGLIPYCNTCKKPYFEKVGQSVLVTVVNECNEVLLLKQNYVSRTNWVLVAGYIKKGETAEETAIREVIEETGQRSDKLRYIKSYYYEKHELLMLGYLMKVEKGDFSKSIEVDELKWFSFDDAILKLRCGSIGEKHLLNCLKYI</sequence>
<dbReference type="Gene3D" id="3.90.79.10">
    <property type="entry name" value="Nucleoside Triphosphate Pyrophosphohydrolase"/>
    <property type="match status" value="1"/>
</dbReference>
<dbReference type="GO" id="GO:0046872">
    <property type="term" value="F:metal ion binding"/>
    <property type="evidence" value="ECO:0007669"/>
    <property type="project" value="UniProtKB-KW"/>
</dbReference>
<dbReference type="InterPro" id="IPR000086">
    <property type="entry name" value="NUDIX_hydrolase_dom"/>
</dbReference>
<dbReference type="AlphaFoldDB" id="A0A8J8SBE2"/>
<keyword evidence="6" id="KW-0520">NAD</keyword>
<dbReference type="CDD" id="cd03429">
    <property type="entry name" value="NUDIX_NADH_pyrophosphatase_Nudt13"/>
    <property type="match status" value="1"/>
</dbReference>
<keyword evidence="4 7" id="KW-0378">Hydrolase</keyword>
<dbReference type="PROSITE" id="PS51462">
    <property type="entry name" value="NUDIX"/>
    <property type="match status" value="1"/>
</dbReference>
<dbReference type="Pfam" id="PF00293">
    <property type="entry name" value="NUDIX"/>
    <property type="match status" value="1"/>
</dbReference>
<dbReference type="InterPro" id="IPR020476">
    <property type="entry name" value="Nudix_hydrolase"/>
</dbReference>
<evidence type="ECO:0000256" key="4">
    <source>
        <dbReference type="ARBA" id="ARBA00022801"/>
    </source>
</evidence>
<dbReference type="PRINTS" id="PR00502">
    <property type="entry name" value="NUDIXFAMILY"/>
</dbReference>
<protein>
    <recommendedName>
        <fullName evidence="2">NAD(+) diphosphatase</fullName>
        <ecNumber evidence="2">3.6.1.22</ecNumber>
    </recommendedName>
</protein>
<evidence type="ECO:0000256" key="6">
    <source>
        <dbReference type="ARBA" id="ARBA00023027"/>
    </source>
</evidence>
<dbReference type="KEGG" id="vgu:HYG85_06395"/>
<dbReference type="Proteomes" id="UP000677305">
    <property type="component" value="Chromosome"/>
</dbReference>
<gene>
    <name evidence="9" type="ORF">HYG85_06395</name>
</gene>
<comment type="cofactor">
    <cofactor evidence="1">
        <name>Mg(2+)</name>
        <dbReference type="ChEBI" id="CHEBI:18420"/>
    </cofactor>
</comment>
<dbReference type="GO" id="GO:0016787">
    <property type="term" value="F:hydrolase activity"/>
    <property type="evidence" value="ECO:0007669"/>
    <property type="project" value="UniProtKB-KW"/>
</dbReference>
<proteinExistence type="inferred from homology"/>
<dbReference type="EMBL" id="CP058561">
    <property type="protein sequence ID" value="QUH28569.1"/>
    <property type="molecule type" value="Genomic_DNA"/>
</dbReference>
<dbReference type="EC" id="3.6.1.22" evidence="2"/>
<name>A0A8J8SBE2_9FIRM</name>
<accession>A0A8J8SBE2</accession>
<keyword evidence="3" id="KW-0479">Metal-binding</keyword>
<evidence type="ECO:0000313" key="10">
    <source>
        <dbReference type="Proteomes" id="UP000677305"/>
    </source>
</evidence>